<evidence type="ECO:0000313" key="2">
    <source>
        <dbReference type="Proteomes" id="UP001732700"/>
    </source>
</evidence>
<organism evidence="1 2">
    <name type="scientific">Avena sativa</name>
    <name type="common">Oat</name>
    <dbReference type="NCBI Taxonomy" id="4498"/>
    <lineage>
        <taxon>Eukaryota</taxon>
        <taxon>Viridiplantae</taxon>
        <taxon>Streptophyta</taxon>
        <taxon>Embryophyta</taxon>
        <taxon>Tracheophyta</taxon>
        <taxon>Spermatophyta</taxon>
        <taxon>Magnoliopsida</taxon>
        <taxon>Liliopsida</taxon>
        <taxon>Poales</taxon>
        <taxon>Poaceae</taxon>
        <taxon>BOP clade</taxon>
        <taxon>Pooideae</taxon>
        <taxon>Poodae</taxon>
        <taxon>Poeae</taxon>
        <taxon>Poeae Chloroplast Group 1 (Aveneae type)</taxon>
        <taxon>Aveninae</taxon>
        <taxon>Avena</taxon>
    </lineage>
</organism>
<proteinExistence type="predicted"/>
<reference evidence="1" key="2">
    <citation type="submission" date="2025-09" db="UniProtKB">
        <authorList>
            <consortium name="EnsemblPlants"/>
        </authorList>
    </citation>
    <scope>IDENTIFICATION</scope>
</reference>
<protein>
    <submittedName>
        <fullName evidence="1">Uncharacterized protein</fullName>
    </submittedName>
</protein>
<sequence>MYASDSDEDGPDQEVDEEGFTKDEVEVHEKVLGRDPRILLMCDLSLADEATVDSGKGMANKNNDGDGVNYSKLWADALAVVRERKEKEEEEERKRKEVEEEEERKRKETFAREFEWVVQLARDLRKKEDEAEGKKRKKEEEDKKRKKEKEEEEMKKKKEKEDEERKMRSNARPPCADQAERPRRAYRTSKAHGKEVPICWCEDDCIVKESIDYNSDTWGRKFFMCANYARSPVRTRNPYETPPSPPPVYRYYTWIDLEQSEATKAIQEIDSAIVRRWYQEVVRNKEMAARRKQREDERRKQEEEEKRIAKEARDAERERKRQTAWRSQEEGEKRKKKGKWPRVLDL</sequence>
<evidence type="ECO:0000313" key="1">
    <source>
        <dbReference type="EnsemblPlants" id="AVESA.00010b.r2.7CG0660890.1.CDS"/>
    </source>
</evidence>
<dbReference type="Proteomes" id="UP001732700">
    <property type="component" value="Chromosome 7C"/>
</dbReference>
<name>A0ACD5ZYK4_AVESA</name>
<reference evidence="1" key="1">
    <citation type="submission" date="2021-05" db="EMBL/GenBank/DDBJ databases">
        <authorList>
            <person name="Scholz U."/>
            <person name="Mascher M."/>
            <person name="Fiebig A."/>
        </authorList>
    </citation>
    <scope>NUCLEOTIDE SEQUENCE [LARGE SCALE GENOMIC DNA]</scope>
</reference>
<dbReference type="EnsemblPlants" id="AVESA.00010b.r2.7CG0660890.1">
    <property type="protein sequence ID" value="AVESA.00010b.r2.7CG0660890.1.CDS"/>
    <property type="gene ID" value="AVESA.00010b.r2.7CG0660890"/>
</dbReference>
<accession>A0ACD5ZYK4</accession>
<keyword evidence="2" id="KW-1185">Reference proteome</keyword>